<protein>
    <recommendedName>
        <fullName evidence="6">Mucoidy inhibitor MuiA family protein</fullName>
    </recommendedName>
</protein>
<dbReference type="Pfam" id="PF13600">
    <property type="entry name" value="DUF4140"/>
    <property type="match status" value="1"/>
</dbReference>
<keyword evidence="1" id="KW-0175">Coiled coil</keyword>
<proteinExistence type="predicted"/>
<accession>A0A317CTK5</accession>
<sequence>MMNYSNKRGPNGLATIIKLRGSYMSFQSISRPIVLTIISGSTFGFLSYAQAAELITTSSIQSITVFPGSAKVTRVAKLEVPAGESTLEISDLPMRLIQSSLRVDGSADADVTLGSVSLKSKINTELVLKEERLLREKIDTLNLQRTALQDKIKRQQSKLEYIAAMGSGGNNETGSRYLQLPMEQWQEAWKTLEEATANAQELIRDTNTEVTALDAELKKLNNQLRLVASNQRSTRVAGLNLKASADTTLEIEISYLINGASWTPVYDADLDTQSGKLTIKSQAEISQRTGENWNKTKVTLSTLRPSQSTQLATLEPWSIDFAPDFEAFPTARGMAMSEEMAPMMDAEVSMMAAPAAPVKRKVVAEQSLMVTADFSADYIIPQTVSLDSGSEKKRFSLSSEEHNSTIELASTPRIDPRVLLTTHFKYDGETPLLAGNLSLYRDGYYVGNTYLSQQQPGQEIKLSFGEDDKVKLTFQPDPDAKSEDGIFFGKRKVVKRAYQVTMNNQHQQAYPIQLYDNIPVASHEDINVELTGDAPSEKDIDDKKGVMSWKRTLQPKTELRLRYGYSVSYPEDKNVYGLQ</sequence>
<evidence type="ECO:0008006" key="6">
    <source>
        <dbReference type="Google" id="ProtNLM"/>
    </source>
</evidence>
<evidence type="ECO:0000313" key="4">
    <source>
        <dbReference type="EMBL" id="PWQ99780.1"/>
    </source>
</evidence>
<dbReference type="NCBIfam" id="TIGR02231">
    <property type="entry name" value="mucoidy inhibitor MuiA family protein"/>
    <property type="match status" value="1"/>
</dbReference>
<dbReference type="InterPro" id="IPR025554">
    <property type="entry name" value="DUF4140"/>
</dbReference>
<name>A0A317CTK5_9GAMM</name>
<dbReference type="OrthoDB" id="9777444at2"/>
<dbReference type="Proteomes" id="UP000245539">
    <property type="component" value="Unassembled WGS sequence"/>
</dbReference>
<evidence type="ECO:0000259" key="2">
    <source>
        <dbReference type="Pfam" id="PF13598"/>
    </source>
</evidence>
<keyword evidence="5" id="KW-1185">Reference proteome</keyword>
<dbReference type="AlphaFoldDB" id="A0A317CTK5"/>
<evidence type="ECO:0000256" key="1">
    <source>
        <dbReference type="SAM" id="Coils"/>
    </source>
</evidence>
<dbReference type="InterPro" id="IPR011935">
    <property type="entry name" value="CHP02231"/>
</dbReference>
<comment type="caution">
    <text evidence="4">The sequence shown here is derived from an EMBL/GenBank/DDBJ whole genome shotgun (WGS) entry which is preliminary data.</text>
</comment>
<gene>
    <name evidence="4" type="ORF">DKW60_04710</name>
</gene>
<feature type="domain" description="DUF4140" evidence="3">
    <location>
        <begin position="63"/>
        <end position="161"/>
    </location>
</feature>
<feature type="domain" description="DUF4139" evidence="2">
    <location>
        <begin position="251"/>
        <end position="571"/>
    </location>
</feature>
<reference evidence="4 5" key="1">
    <citation type="submission" date="2018-05" db="EMBL/GenBank/DDBJ databases">
        <title>Leucothrix arctica sp. nov., isolated from Arctic seawater.</title>
        <authorList>
            <person name="Choi A."/>
            <person name="Baek K."/>
        </authorList>
    </citation>
    <scope>NUCLEOTIDE SEQUENCE [LARGE SCALE GENOMIC DNA]</scope>
    <source>
        <strain evidence="4 5">JCM 18388</strain>
    </source>
</reference>
<evidence type="ECO:0000313" key="5">
    <source>
        <dbReference type="Proteomes" id="UP000245539"/>
    </source>
</evidence>
<dbReference type="InterPro" id="IPR037291">
    <property type="entry name" value="DUF4139"/>
</dbReference>
<dbReference type="EMBL" id="QGKM01000008">
    <property type="protein sequence ID" value="PWQ99780.1"/>
    <property type="molecule type" value="Genomic_DNA"/>
</dbReference>
<dbReference type="Pfam" id="PF13598">
    <property type="entry name" value="DUF4139"/>
    <property type="match status" value="1"/>
</dbReference>
<feature type="coiled-coil region" evidence="1">
    <location>
        <begin position="131"/>
        <end position="158"/>
    </location>
</feature>
<organism evidence="4 5">
    <name type="scientific">Leucothrix pacifica</name>
    <dbReference type="NCBI Taxonomy" id="1247513"/>
    <lineage>
        <taxon>Bacteria</taxon>
        <taxon>Pseudomonadati</taxon>
        <taxon>Pseudomonadota</taxon>
        <taxon>Gammaproteobacteria</taxon>
        <taxon>Thiotrichales</taxon>
        <taxon>Thiotrichaceae</taxon>
        <taxon>Leucothrix</taxon>
    </lineage>
</organism>
<evidence type="ECO:0000259" key="3">
    <source>
        <dbReference type="Pfam" id="PF13600"/>
    </source>
</evidence>
<dbReference type="PANTHER" id="PTHR31005:SF8">
    <property type="entry name" value="DUF4139 DOMAIN-CONTAINING PROTEIN"/>
    <property type="match status" value="1"/>
</dbReference>
<feature type="coiled-coil region" evidence="1">
    <location>
        <begin position="203"/>
        <end position="230"/>
    </location>
</feature>
<dbReference type="PANTHER" id="PTHR31005">
    <property type="entry name" value="DUF4139 DOMAIN-CONTAINING PROTEIN"/>
    <property type="match status" value="1"/>
</dbReference>